<dbReference type="OrthoDB" id="4870416at2"/>
<gene>
    <name evidence="3" type="ORF">D5H78_02855</name>
</gene>
<name>A0A3A3Z3E3_9ACTN</name>
<evidence type="ECO:0000256" key="1">
    <source>
        <dbReference type="SAM" id="MobiDB-lite"/>
    </source>
</evidence>
<accession>A0A3A3Z3E3</accession>
<evidence type="ECO:0008006" key="5">
    <source>
        <dbReference type="Google" id="ProtNLM"/>
    </source>
</evidence>
<dbReference type="PROSITE" id="PS51257">
    <property type="entry name" value="PROKAR_LIPOPROTEIN"/>
    <property type="match status" value="1"/>
</dbReference>
<proteinExistence type="predicted"/>
<dbReference type="RefSeq" id="WP_119948848.1">
    <property type="nucleotide sequence ID" value="NZ_QZEZ01000001.1"/>
</dbReference>
<feature type="signal peptide" evidence="2">
    <location>
        <begin position="1"/>
        <end position="28"/>
    </location>
</feature>
<dbReference type="SUPFAM" id="SSF109998">
    <property type="entry name" value="Triger factor/SurA peptide-binding domain-like"/>
    <property type="match status" value="1"/>
</dbReference>
<keyword evidence="4" id="KW-1185">Reference proteome</keyword>
<dbReference type="Gene3D" id="1.10.4030.10">
    <property type="entry name" value="Porin chaperone SurA, peptide-binding domain"/>
    <property type="match status" value="1"/>
</dbReference>
<feature type="compositionally biased region" description="Low complexity" evidence="1">
    <location>
        <begin position="213"/>
        <end position="223"/>
    </location>
</feature>
<feature type="chain" id="PRO_5039500358" description="SurA N-terminal domain-containing protein" evidence="2">
    <location>
        <begin position="29"/>
        <end position="240"/>
    </location>
</feature>
<feature type="region of interest" description="Disordered" evidence="1">
    <location>
        <begin position="210"/>
        <end position="240"/>
    </location>
</feature>
<reference evidence="3 4" key="1">
    <citation type="submission" date="2018-09" db="EMBL/GenBank/DDBJ databases">
        <title>YIM 75000 draft genome.</title>
        <authorList>
            <person name="Tang S."/>
            <person name="Feng Y."/>
        </authorList>
    </citation>
    <scope>NUCLEOTIDE SEQUENCE [LARGE SCALE GENOMIC DNA]</scope>
    <source>
        <strain evidence="3 4">YIM 75000</strain>
    </source>
</reference>
<keyword evidence="2" id="KW-0732">Signal</keyword>
<feature type="compositionally biased region" description="Low complexity" evidence="1">
    <location>
        <begin position="229"/>
        <end position="240"/>
    </location>
</feature>
<organism evidence="3 4">
    <name type="scientific">Vallicoccus soli</name>
    <dbReference type="NCBI Taxonomy" id="2339232"/>
    <lineage>
        <taxon>Bacteria</taxon>
        <taxon>Bacillati</taxon>
        <taxon>Actinomycetota</taxon>
        <taxon>Actinomycetes</taxon>
        <taxon>Motilibacterales</taxon>
        <taxon>Vallicoccaceae</taxon>
        <taxon>Vallicoccus</taxon>
    </lineage>
</organism>
<dbReference type="EMBL" id="QZEZ01000001">
    <property type="protein sequence ID" value="RJK97922.1"/>
    <property type="molecule type" value="Genomic_DNA"/>
</dbReference>
<sequence>MRGSTRTGRAARAATLAAAAALALGGCAVLEEAGTAVTVAGDRVSTERLQDLTQELVGSGWAVDPQTQQPLAPGDAQRTVLGVVVTSRVLERLAAEEGVSVSDGQVDARWAEYVEATGGEEALRQGLASQRGVPPSYARDYVRDLLLAEEVQRALVPGDDADPAVQQERAQALSERLVQVGQEADVEVNPRYGTWSPTTGQVAPLVSAGLAVPEGGAPGQAPAAPAPQDPGGEQPAPEQP</sequence>
<evidence type="ECO:0000256" key="2">
    <source>
        <dbReference type="SAM" id="SignalP"/>
    </source>
</evidence>
<dbReference type="AlphaFoldDB" id="A0A3A3Z3E3"/>
<dbReference type="Proteomes" id="UP000265614">
    <property type="component" value="Unassembled WGS sequence"/>
</dbReference>
<comment type="caution">
    <text evidence="3">The sequence shown here is derived from an EMBL/GenBank/DDBJ whole genome shotgun (WGS) entry which is preliminary data.</text>
</comment>
<evidence type="ECO:0000313" key="3">
    <source>
        <dbReference type="EMBL" id="RJK97922.1"/>
    </source>
</evidence>
<protein>
    <recommendedName>
        <fullName evidence="5">SurA N-terminal domain-containing protein</fullName>
    </recommendedName>
</protein>
<evidence type="ECO:0000313" key="4">
    <source>
        <dbReference type="Proteomes" id="UP000265614"/>
    </source>
</evidence>
<dbReference type="InterPro" id="IPR027304">
    <property type="entry name" value="Trigger_fact/SurA_dom_sf"/>
</dbReference>